<organism evidence="1 2">
    <name type="scientific">Opitutus terrae (strain DSM 11246 / JCM 15787 / PB90-1)</name>
    <dbReference type="NCBI Taxonomy" id="452637"/>
    <lineage>
        <taxon>Bacteria</taxon>
        <taxon>Pseudomonadati</taxon>
        <taxon>Verrucomicrobiota</taxon>
        <taxon>Opitutia</taxon>
        <taxon>Opitutales</taxon>
        <taxon>Opitutaceae</taxon>
        <taxon>Opitutus</taxon>
    </lineage>
</organism>
<evidence type="ECO:0008006" key="3">
    <source>
        <dbReference type="Google" id="ProtNLM"/>
    </source>
</evidence>
<name>B1ZV14_OPITP</name>
<accession>B1ZV14</accession>
<dbReference type="OrthoDB" id="1086617at2"/>
<dbReference type="HOGENOM" id="CLU_1336386_0_0_0"/>
<dbReference type="Proteomes" id="UP000007013">
    <property type="component" value="Chromosome"/>
</dbReference>
<keyword evidence="2" id="KW-1185">Reference proteome</keyword>
<protein>
    <recommendedName>
        <fullName evidence="3">Transcriptional regulator</fullName>
    </recommendedName>
</protein>
<dbReference type="KEGG" id="ote:Oter_2703"/>
<dbReference type="EMBL" id="CP001032">
    <property type="protein sequence ID" value="ACB75984.1"/>
    <property type="molecule type" value="Genomic_DNA"/>
</dbReference>
<dbReference type="RefSeq" id="WP_012375519.1">
    <property type="nucleotide sequence ID" value="NC_010571.1"/>
</dbReference>
<evidence type="ECO:0000313" key="2">
    <source>
        <dbReference type="Proteomes" id="UP000007013"/>
    </source>
</evidence>
<gene>
    <name evidence="1" type="ordered locus">Oter_2703</name>
</gene>
<proteinExistence type="predicted"/>
<reference evidence="1 2" key="1">
    <citation type="journal article" date="2011" name="J. Bacteriol.">
        <title>Genome sequence of the verrucomicrobium Opitutus terrae PB90-1, an abundant inhabitant of rice paddy soil ecosystems.</title>
        <authorList>
            <person name="van Passel M.W."/>
            <person name="Kant R."/>
            <person name="Palva A."/>
            <person name="Copeland A."/>
            <person name="Lucas S."/>
            <person name="Lapidus A."/>
            <person name="Glavina del Rio T."/>
            <person name="Pitluck S."/>
            <person name="Goltsman E."/>
            <person name="Clum A."/>
            <person name="Sun H."/>
            <person name="Schmutz J."/>
            <person name="Larimer F.W."/>
            <person name="Land M.L."/>
            <person name="Hauser L."/>
            <person name="Kyrpides N."/>
            <person name="Mikhailova N."/>
            <person name="Richardson P.P."/>
            <person name="Janssen P.H."/>
            <person name="de Vos W.M."/>
            <person name="Smidt H."/>
        </authorList>
    </citation>
    <scope>NUCLEOTIDE SEQUENCE [LARGE SCALE GENOMIC DNA]</scope>
    <source>
        <strain evidence="2">DSM 11246 / JCM 15787 / PB90-1</strain>
    </source>
</reference>
<sequence length="205" mass="22732">MNRSEFVRNSCKWIGAAATGVCLAKVTGRAADAPAETPSVPVADEALRKQLAQAEGTNQFVNNWLADLFDAIDSTLDKPAQTKLLEACGRGCFNRHEFKRAIARDGSGDLDKLIAAYKRNFEIWREGDFVHIRYGEKSPGCYCPAARNRPAKPNDIHCECTRTTHQTIFETALGRPFKVDVLQSIRRGGQTCHFRVHLQPVETAG</sequence>
<evidence type="ECO:0000313" key="1">
    <source>
        <dbReference type="EMBL" id="ACB75984.1"/>
    </source>
</evidence>
<dbReference type="AlphaFoldDB" id="B1ZV14"/>